<organism evidence="2 3">
    <name type="scientific">Kipferlia bialata</name>
    <dbReference type="NCBI Taxonomy" id="797122"/>
    <lineage>
        <taxon>Eukaryota</taxon>
        <taxon>Metamonada</taxon>
        <taxon>Carpediemonas-like organisms</taxon>
        <taxon>Kipferlia</taxon>
    </lineage>
</organism>
<dbReference type="InterPro" id="IPR001251">
    <property type="entry name" value="CRAL-TRIO_dom"/>
</dbReference>
<name>A0A9K3DBV9_9EUKA</name>
<gene>
    <name evidence="2" type="ORF">KIPB_014065</name>
</gene>
<comment type="caution">
    <text evidence="2">The sequence shown here is derived from an EMBL/GenBank/DDBJ whole genome shotgun (WGS) entry which is preliminary data.</text>
</comment>
<sequence length="113" mass="12370">LLSNVADKAFSIVYVNLVEPSSDPNKAKEGGHGNGKPDFKWLRTTLGLLPPKLMANLTSIYVVAPTMLIKTGIRLYLPNAEAVYLTSPSDIFNHVTRSQACLPEFVWALPDSN</sequence>
<proteinExistence type="predicted"/>
<accession>A0A9K3DBV9</accession>
<reference evidence="2 3" key="1">
    <citation type="journal article" date="2018" name="PLoS ONE">
        <title>The draft genome of Kipferlia bialata reveals reductive genome evolution in fornicate parasites.</title>
        <authorList>
            <person name="Tanifuji G."/>
            <person name="Takabayashi S."/>
            <person name="Kume K."/>
            <person name="Takagi M."/>
            <person name="Nakayama T."/>
            <person name="Kamikawa R."/>
            <person name="Inagaki Y."/>
            <person name="Hashimoto T."/>
        </authorList>
    </citation>
    <scope>NUCLEOTIDE SEQUENCE [LARGE SCALE GENOMIC DNA]</scope>
    <source>
        <strain evidence="2">NY0173</strain>
    </source>
</reference>
<evidence type="ECO:0000313" key="2">
    <source>
        <dbReference type="EMBL" id="GIQ91024.1"/>
    </source>
</evidence>
<dbReference type="EMBL" id="BDIP01007021">
    <property type="protein sequence ID" value="GIQ91024.1"/>
    <property type="molecule type" value="Genomic_DNA"/>
</dbReference>
<feature type="non-terminal residue" evidence="2">
    <location>
        <position position="1"/>
    </location>
</feature>
<dbReference type="OrthoDB" id="6077599at2759"/>
<evidence type="ECO:0000313" key="3">
    <source>
        <dbReference type="Proteomes" id="UP000265618"/>
    </source>
</evidence>
<dbReference type="Pfam" id="PF13716">
    <property type="entry name" value="CRAL_TRIO_2"/>
    <property type="match status" value="1"/>
</dbReference>
<feature type="domain" description="CRAL-TRIO" evidence="1">
    <location>
        <begin position="34"/>
        <end position="108"/>
    </location>
</feature>
<dbReference type="InterPro" id="IPR036865">
    <property type="entry name" value="CRAL-TRIO_dom_sf"/>
</dbReference>
<keyword evidence="3" id="KW-1185">Reference proteome</keyword>
<dbReference type="Proteomes" id="UP000265618">
    <property type="component" value="Unassembled WGS sequence"/>
</dbReference>
<dbReference type="AlphaFoldDB" id="A0A9K3DBV9"/>
<dbReference type="Gene3D" id="3.40.525.10">
    <property type="entry name" value="CRAL-TRIO lipid binding domain"/>
    <property type="match status" value="1"/>
</dbReference>
<protein>
    <recommendedName>
        <fullName evidence="1">CRAL-TRIO domain-containing protein</fullName>
    </recommendedName>
</protein>
<evidence type="ECO:0000259" key="1">
    <source>
        <dbReference type="Pfam" id="PF13716"/>
    </source>
</evidence>